<sequence>MTAPRCELRPLDARNLADLLAVAVAETDPLEVMPPVPGEPGWNETRRQAFREFHLTRSIEATEPVERTYLVVVDERVAGAARIEPVGADVEIGMWLGRSYRGLSLGSTVLAELLTVARATGARRVVASTTTANVAARRLLGDRGAVLTVDGYRVEAVLDLSGGV</sequence>
<dbReference type="PROSITE" id="PS51186">
    <property type="entry name" value="GNAT"/>
    <property type="match status" value="1"/>
</dbReference>
<dbReference type="Pfam" id="PF00583">
    <property type="entry name" value="Acetyltransf_1"/>
    <property type="match status" value="1"/>
</dbReference>
<name>A0A839XLT0_9PSEU</name>
<keyword evidence="2" id="KW-0012">Acyltransferase</keyword>
<evidence type="ECO:0000313" key="5">
    <source>
        <dbReference type="Proteomes" id="UP000564573"/>
    </source>
</evidence>
<evidence type="ECO:0000313" key="4">
    <source>
        <dbReference type="EMBL" id="MBB3663701.1"/>
    </source>
</evidence>
<feature type="domain" description="N-acetyltransferase" evidence="3">
    <location>
        <begin position="28"/>
        <end position="161"/>
    </location>
</feature>
<reference evidence="4 5" key="1">
    <citation type="submission" date="2020-08" db="EMBL/GenBank/DDBJ databases">
        <title>Sequencing the genomes of 1000 actinobacteria strains.</title>
        <authorList>
            <person name="Klenk H.-P."/>
        </authorList>
    </citation>
    <scope>NUCLEOTIDE SEQUENCE [LARGE SCALE GENOMIC DNA]</scope>
    <source>
        <strain evidence="4 5">DSM 45267</strain>
    </source>
</reference>
<dbReference type="CDD" id="cd04301">
    <property type="entry name" value="NAT_SF"/>
    <property type="match status" value="1"/>
</dbReference>
<dbReference type="AlphaFoldDB" id="A0A839XLT0"/>
<evidence type="ECO:0000256" key="1">
    <source>
        <dbReference type="ARBA" id="ARBA00022679"/>
    </source>
</evidence>
<dbReference type="Gene3D" id="3.40.630.30">
    <property type="match status" value="1"/>
</dbReference>
<dbReference type="GO" id="GO:0016747">
    <property type="term" value="F:acyltransferase activity, transferring groups other than amino-acyl groups"/>
    <property type="evidence" value="ECO:0007669"/>
    <property type="project" value="InterPro"/>
</dbReference>
<keyword evidence="1 4" id="KW-0808">Transferase</keyword>
<gene>
    <name evidence="4" type="ORF">FB384_002605</name>
</gene>
<dbReference type="InterPro" id="IPR050832">
    <property type="entry name" value="Bact_Acetyltransf"/>
</dbReference>
<dbReference type="InterPro" id="IPR000182">
    <property type="entry name" value="GNAT_dom"/>
</dbReference>
<comment type="caution">
    <text evidence="4">The sequence shown here is derived from an EMBL/GenBank/DDBJ whole genome shotgun (WGS) entry which is preliminary data.</text>
</comment>
<evidence type="ECO:0000259" key="3">
    <source>
        <dbReference type="PROSITE" id="PS51186"/>
    </source>
</evidence>
<accession>A0A839XLT0</accession>
<protein>
    <submittedName>
        <fullName evidence="4">RimJ/RimL family protein N-acetyltransferase</fullName>
    </submittedName>
</protein>
<dbReference type="InterPro" id="IPR016181">
    <property type="entry name" value="Acyl_CoA_acyltransferase"/>
</dbReference>
<dbReference type="PANTHER" id="PTHR43877">
    <property type="entry name" value="AMINOALKYLPHOSPHONATE N-ACETYLTRANSFERASE-RELATED-RELATED"/>
    <property type="match status" value="1"/>
</dbReference>
<evidence type="ECO:0000256" key="2">
    <source>
        <dbReference type="ARBA" id="ARBA00023315"/>
    </source>
</evidence>
<dbReference type="RefSeq" id="WP_183783050.1">
    <property type="nucleotide sequence ID" value="NZ_JACIBS010000001.1"/>
</dbReference>
<proteinExistence type="predicted"/>
<dbReference type="EMBL" id="JACIBS010000001">
    <property type="protein sequence ID" value="MBB3663701.1"/>
    <property type="molecule type" value="Genomic_DNA"/>
</dbReference>
<dbReference type="SUPFAM" id="SSF55729">
    <property type="entry name" value="Acyl-CoA N-acyltransferases (Nat)"/>
    <property type="match status" value="1"/>
</dbReference>
<keyword evidence="5" id="KW-1185">Reference proteome</keyword>
<organism evidence="4 5">
    <name type="scientific">Prauserella sediminis</name>
    <dbReference type="NCBI Taxonomy" id="577680"/>
    <lineage>
        <taxon>Bacteria</taxon>
        <taxon>Bacillati</taxon>
        <taxon>Actinomycetota</taxon>
        <taxon>Actinomycetes</taxon>
        <taxon>Pseudonocardiales</taxon>
        <taxon>Pseudonocardiaceae</taxon>
        <taxon>Prauserella</taxon>
        <taxon>Prauserella salsuginis group</taxon>
    </lineage>
</organism>
<dbReference type="Proteomes" id="UP000564573">
    <property type="component" value="Unassembled WGS sequence"/>
</dbReference>